<evidence type="ECO:0000256" key="5">
    <source>
        <dbReference type="ARBA" id="ARBA00022741"/>
    </source>
</evidence>
<sequence length="608" mass="67569">MVGSDLVLELRNIFHSGQVEPSSWMQRLFGSVETGLILKDITLEIKPGEVFAVLGSKGSGKRALLDVISRRAQGATRGQILFEGNPLTLNLFQRLCGYVTHRTDLIPSLTTEQTLYYTANLCSGEKVCRYTCSTRVRQMLGDLALNQVAQHSVGSLNASQLRRLVIGVQLIKDPVLLLLDEPTAGLDPLSTYLIISILSSYARRRGRAVILTMEKPRSDVFPFLDRAAFLCLGDILYTGPTRLMLEYFNSIGFPCPTTENPLMYYLCLSTVDRRSRERFLESHTQILELVDKFKSVGNAYASHSHIQAPSLTKSQLRSVKPSCFQLSTTLYQRLLASTFNITPFGLSHMFLRLALFPIYSLLIFLIYFNVTTNDNHVNQSGLMLLSLFGTYITSAVTTALTFGVFRTRYYQEAQEGIYSGPLFLIVYLLFSIPFTLATVAAGSRILFQITGLTAVEDWAVFGGVLWGSYLLSEQQTIALLMVLKREFNAIITSVYLCLLYLVLGSGILRSYGGMPEWLLYSGYATQTHYASQSLADRLFPGLPLSNCSSVQLSALGCKASENHILSHRSTSASWDPALSLGLSSAFVLSTLLIYLMPLPAFVKAKFRQ</sequence>
<dbReference type="EMBL" id="WIXP02000010">
    <property type="protein sequence ID" value="KAF6204101.1"/>
    <property type="molecule type" value="Genomic_DNA"/>
</dbReference>
<dbReference type="PROSITE" id="PS50893">
    <property type="entry name" value="ABC_TRANSPORTER_2"/>
    <property type="match status" value="1"/>
</dbReference>
<dbReference type="PANTHER" id="PTHR48041:SF113">
    <property type="entry name" value="ATP-BINDING CASSETTE SUB-FAMILY G MEMBER 5"/>
    <property type="match status" value="1"/>
</dbReference>
<keyword evidence="5" id="KW-0547">Nucleotide-binding</keyword>
<evidence type="ECO:0000313" key="9">
    <source>
        <dbReference type="EMBL" id="KAF6204101.1"/>
    </source>
</evidence>
<evidence type="ECO:0000256" key="1">
    <source>
        <dbReference type="ARBA" id="ARBA00004141"/>
    </source>
</evidence>
<keyword evidence="10" id="KW-1185">Reference proteome</keyword>
<evidence type="ECO:0000256" key="3">
    <source>
        <dbReference type="ARBA" id="ARBA00022448"/>
    </source>
</evidence>
<keyword evidence="7" id="KW-1133">Transmembrane helix</keyword>
<dbReference type="GO" id="GO:0016887">
    <property type="term" value="F:ATP hydrolysis activity"/>
    <property type="evidence" value="ECO:0007669"/>
    <property type="project" value="InterPro"/>
</dbReference>
<keyword evidence="4" id="KW-0812">Transmembrane</keyword>
<comment type="similarity">
    <text evidence="2">Belongs to the ABC transporter superfamily. ABCG family. Eye pigment precursor importer (TC 3.A.1.204) subfamily.</text>
</comment>
<dbReference type="Gene3D" id="3.40.50.300">
    <property type="entry name" value="P-loop containing nucleotide triphosphate hydrolases"/>
    <property type="match status" value="1"/>
</dbReference>
<dbReference type="InterPro" id="IPR050352">
    <property type="entry name" value="ABCG_transporters"/>
</dbReference>
<organism evidence="9 10">
    <name type="scientific">Apolygus lucorum</name>
    <name type="common">Small green plant bug</name>
    <name type="synonym">Lygocoris lucorum</name>
    <dbReference type="NCBI Taxonomy" id="248454"/>
    <lineage>
        <taxon>Eukaryota</taxon>
        <taxon>Metazoa</taxon>
        <taxon>Ecdysozoa</taxon>
        <taxon>Arthropoda</taxon>
        <taxon>Hexapoda</taxon>
        <taxon>Insecta</taxon>
        <taxon>Pterygota</taxon>
        <taxon>Neoptera</taxon>
        <taxon>Paraneoptera</taxon>
        <taxon>Hemiptera</taxon>
        <taxon>Heteroptera</taxon>
        <taxon>Panheteroptera</taxon>
        <taxon>Cimicomorpha</taxon>
        <taxon>Miridae</taxon>
        <taxon>Mirini</taxon>
        <taxon>Apolygus</taxon>
    </lineage>
</organism>
<dbReference type="FunFam" id="3.40.50.300:FF:001473">
    <property type="entry name" value="ATP-binding cassette transporter"/>
    <property type="match status" value="1"/>
</dbReference>
<comment type="subcellular location">
    <subcellularLocation>
        <location evidence="1">Membrane</location>
        <topology evidence="1">Multi-pass membrane protein</topology>
    </subcellularLocation>
</comment>
<dbReference type="Proteomes" id="UP000466442">
    <property type="component" value="Unassembled WGS sequence"/>
</dbReference>
<evidence type="ECO:0000256" key="4">
    <source>
        <dbReference type="ARBA" id="ARBA00022692"/>
    </source>
</evidence>
<dbReference type="GO" id="GO:0043190">
    <property type="term" value="C:ATP-binding cassette (ABC) transporter complex"/>
    <property type="evidence" value="ECO:0007669"/>
    <property type="project" value="TreeGrafter"/>
</dbReference>
<accession>A0A6A4JE64</accession>
<name>A0A6A4JE64_APOLU</name>
<dbReference type="SUPFAM" id="SSF52540">
    <property type="entry name" value="P-loop containing nucleoside triphosphate hydrolases"/>
    <property type="match status" value="1"/>
</dbReference>
<gene>
    <name evidence="9" type="ORF">GE061_002441</name>
</gene>
<dbReference type="PANTHER" id="PTHR48041">
    <property type="entry name" value="ABC TRANSPORTER G FAMILY MEMBER 28"/>
    <property type="match status" value="1"/>
</dbReference>
<dbReference type="SMART" id="SM00382">
    <property type="entry name" value="AAA"/>
    <property type="match status" value="1"/>
</dbReference>
<keyword evidence="3" id="KW-0813">Transport</keyword>
<dbReference type="GO" id="GO:0005524">
    <property type="term" value="F:ATP binding"/>
    <property type="evidence" value="ECO:0007669"/>
    <property type="project" value="UniProtKB-KW"/>
</dbReference>
<dbReference type="InterPro" id="IPR027417">
    <property type="entry name" value="P-loop_NTPase"/>
</dbReference>
<proteinExistence type="inferred from homology"/>
<keyword evidence="8" id="KW-0472">Membrane</keyword>
<dbReference type="GO" id="GO:0042626">
    <property type="term" value="F:ATPase-coupled transmembrane transporter activity"/>
    <property type="evidence" value="ECO:0007669"/>
    <property type="project" value="TreeGrafter"/>
</dbReference>
<reference evidence="9" key="1">
    <citation type="journal article" date="2021" name="Mol. Ecol. Resour.">
        <title>Apolygus lucorum genome provides insights into omnivorousness and mesophyll feeding.</title>
        <authorList>
            <person name="Liu Y."/>
            <person name="Liu H."/>
            <person name="Wang H."/>
            <person name="Huang T."/>
            <person name="Liu B."/>
            <person name="Yang B."/>
            <person name="Yin L."/>
            <person name="Li B."/>
            <person name="Zhang Y."/>
            <person name="Zhang S."/>
            <person name="Jiang F."/>
            <person name="Zhang X."/>
            <person name="Ren Y."/>
            <person name="Wang B."/>
            <person name="Wang S."/>
            <person name="Lu Y."/>
            <person name="Wu K."/>
            <person name="Fan W."/>
            <person name="Wang G."/>
        </authorList>
    </citation>
    <scope>NUCLEOTIDE SEQUENCE</scope>
    <source>
        <strain evidence="9">12Hb</strain>
    </source>
</reference>
<evidence type="ECO:0000256" key="8">
    <source>
        <dbReference type="ARBA" id="ARBA00023136"/>
    </source>
</evidence>
<dbReference type="OrthoDB" id="66620at2759"/>
<evidence type="ECO:0000256" key="2">
    <source>
        <dbReference type="ARBA" id="ARBA00005814"/>
    </source>
</evidence>
<dbReference type="InterPro" id="IPR003439">
    <property type="entry name" value="ABC_transporter-like_ATP-bd"/>
</dbReference>
<protein>
    <submittedName>
        <fullName evidence="9">Uncharacterized protein</fullName>
    </submittedName>
</protein>
<evidence type="ECO:0000313" key="10">
    <source>
        <dbReference type="Proteomes" id="UP000466442"/>
    </source>
</evidence>
<dbReference type="Pfam" id="PF00005">
    <property type="entry name" value="ABC_tran"/>
    <property type="match status" value="1"/>
</dbReference>
<evidence type="ECO:0000256" key="6">
    <source>
        <dbReference type="ARBA" id="ARBA00022840"/>
    </source>
</evidence>
<dbReference type="AlphaFoldDB" id="A0A6A4JE64"/>
<comment type="caution">
    <text evidence="9">The sequence shown here is derived from an EMBL/GenBank/DDBJ whole genome shotgun (WGS) entry which is preliminary data.</text>
</comment>
<keyword evidence="6" id="KW-0067">ATP-binding</keyword>
<evidence type="ECO:0000256" key="7">
    <source>
        <dbReference type="ARBA" id="ARBA00022989"/>
    </source>
</evidence>
<dbReference type="InterPro" id="IPR003593">
    <property type="entry name" value="AAA+_ATPase"/>
</dbReference>